<dbReference type="AlphaFoldDB" id="A0A285N1Y0"/>
<accession>A0A285N1Y0</accession>
<evidence type="ECO:0000256" key="1">
    <source>
        <dbReference type="SAM" id="Phobius"/>
    </source>
</evidence>
<keyword evidence="3" id="KW-1185">Reference proteome</keyword>
<evidence type="ECO:0000313" key="3">
    <source>
        <dbReference type="Proteomes" id="UP000219356"/>
    </source>
</evidence>
<keyword evidence="1" id="KW-1133">Transmembrane helix</keyword>
<dbReference type="RefSeq" id="WP_281253785.1">
    <property type="nucleotide sequence ID" value="NZ_OBEK01000001.1"/>
</dbReference>
<keyword evidence="1" id="KW-0812">Transmembrane</keyword>
<protein>
    <submittedName>
        <fullName evidence="2">Uncharacterized protein</fullName>
    </submittedName>
</protein>
<feature type="transmembrane region" description="Helical" evidence="1">
    <location>
        <begin position="6"/>
        <end position="26"/>
    </location>
</feature>
<organism evidence="2 3">
    <name type="scientific">Terribacillus aidingensis</name>
    <dbReference type="NCBI Taxonomy" id="586416"/>
    <lineage>
        <taxon>Bacteria</taxon>
        <taxon>Bacillati</taxon>
        <taxon>Bacillota</taxon>
        <taxon>Bacilli</taxon>
        <taxon>Bacillales</taxon>
        <taxon>Bacillaceae</taxon>
        <taxon>Terribacillus</taxon>
    </lineage>
</organism>
<evidence type="ECO:0000313" key="2">
    <source>
        <dbReference type="EMBL" id="SNZ02933.1"/>
    </source>
</evidence>
<gene>
    <name evidence="2" type="ORF">SAMN05421503_0233</name>
</gene>
<sequence length="44" mass="4992">MEAVMFIISIFGFLNAGTFMGVFIIGQQQRGIIIRKRRKIASCE</sequence>
<dbReference type="EMBL" id="OBEK01000001">
    <property type="protein sequence ID" value="SNZ02933.1"/>
    <property type="molecule type" value="Genomic_DNA"/>
</dbReference>
<proteinExistence type="predicted"/>
<dbReference type="Proteomes" id="UP000219356">
    <property type="component" value="Unassembled WGS sequence"/>
</dbReference>
<reference evidence="3" key="1">
    <citation type="submission" date="2017-09" db="EMBL/GenBank/DDBJ databases">
        <authorList>
            <person name="Varghese N."/>
            <person name="Submissions S."/>
        </authorList>
    </citation>
    <scope>NUCLEOTIDE SEQUENCE [LARGE SCALE GENOMIC DNA]</scope>
    <source>
        <strain evidence="3">CGMCC 1.8913</strain>
    </source>
</reference>
<name>A0A285N1Y0_9BACI</name>
<keyword evidence="1" id="KW-0472">Membrane</keyword>